<protein>
    <recommendedName>
        <fullName evidence="3">Carboxylesterase type B domain-containing protein</fullName>
    </recommendedName>
</protein>
<evidence type="ECO:0008006" key="3">
    <source>
        <dbReference type="Google" id="ProtNLM"/>
    </source>
</evidence>
<evidence type="ECO:0000313" key="1">
    <source>
        <dbReference type="EMBL" id="RCN50111.1"/>
    </source>
</evidence>
<dbReference type="Proteomes" id="UP000252519">
    <property type="component" value="Unassembled WGS sequence"/>
</dbReference>
<reference evidence="1 2" key="1">
    <citation type="submission" date="2014-10" db="EMBL/GenBank/DDBJ databases">
        <title>Draft genome of the hookworm Ancylostoma caninum.</title>
        <authorList>
            <person name="Mitreva M."/>
        </authorList>
    </citation>
    <scope>NUCLEOTIDE SEQUENCE [LARGE SCALE GENOMIC DNA]</scope>
    <source>
        <strain evidence="1 2">Baltimore</strain>
    </source>
</reference>
<name>A0A368H0H1_ANCCA</name>
<gene>
    <name evidence="1" type="ORF">ANCCAN_03716</name>
</gene>
<sequence length="124" mass="14080">MQYNICCHLLYLYPYAYLADVEPEEMIDRVCRIDNQTAFAVESNANLKSIYLPKLEKVTSPIVCPVIENPNLSISEEDCLYFNVTTDARINYQGNKDNCQGSKEDSGSSAVEYIFVLLLSLAMY</sequence>
<organism evidence="1 2">
    <name type="scientific">Ancylostoma caninum</name>
    <name type="common">Dog hookworm</name>
    <dbReference type="NCBI Taxonomy" id="29170"/>
    <lineage>
        <taxon>Eukaryota</taxon>
        <taxon>Metazoa</taxon>
        <taxon>Ecdysozoa</taxon>
        <taxon>Nematoda</taxon>
        <taxon>Chromadorea</taxon>
        <taxon>Rhabditida</taxon>
        <taxon>Rhabditina</taxon>
        <taxon>Rhabditomorpha</taxon>
        <taxon>Strongyloidea</taxon>
        <taxon>Ancylostomatidae</taxon>
        <taxon>Ancylostomatinae</taxon>
        <taxon>Ancylostoma</taxon>
    </lineage>
</organism>
<dbReference type="AlphaFoldDB" id="A0A368H0H1"/>
<comment type="caution">
    <text evidence="1">The sequence shown here is derived from an EMBL/GenBank/DDBJ whole genome shotgun (WGS) entry which is preliminary data.</text>
</comment>
<accession>A0A368H0H1</accession>
<evidence type="ECO:0000313" key="2">
    <source>
        <dbReference type="Proteomes" id="UP000252519"/>
    </source>
</evidence>
<proteinExistence type="predicted"/>
<keyword evidence="2" id="KW-1185">Reference proteome</keyword>
<dbReference type="EMBL" id="JOJR01000026">
    <property type="protein sequence ID" value="RCN50111.1"/>
    <property type="molecule type" value="Genomic_DNA"/>
</dbReference>